<keyword evidence="3" id="KW-1185">Reference proteome</keyword>
<sequence>MMTTNPLPLRDRLLVPLHAGAVTLTPLTPAHRDALRAACAADSEIWQIYPTNYGPAAFDTSFDALMANRSRLPFAVLREESLVGMTAYLRIEESAQTLEIGNSYIMPEERGTALNGTMKRLMIDHAFASGIRRIEFRIDARNTRSQAAVRKIGAQPEGMLRAERITWTGHVRDTMLFSLLREDWESAPGR</sequence>
<dbReference type="Gene3D" id="3.40.630.30">
    <property type="match status" value="1"/>
</dbReference>
<dbReference type="PANTHER" id="PTHR43610">
    <property type="entry name" value="BLL6696 PROTEIN"/>
    <property type="match status" value="1"/>
</dbReference>
<dbReference type="PANTHER" id="PTHR43610:SF1">
    <property type="entry name" value="N-ACETYLTRANSFERASE DOMAIN-CONTAINING PROTEIN"/>
    <property type="match status" value="1"/>
</dbReference>
<accession>A0ABR6NCY6</accession>
<dbReference type="RefSeq" id="WP_184151113.1">
    <property type="nucleotide sequence ID" value="NZ_JACHKA010000001.1"/>
</dbReference>
<organism evidence="2 3">
    <name type="scientific">Sphingobium lignivorans</name>
    <dbReference type="NCBI Taxonomy" id="2735886"/>
    <lineage>
        <taxon>Bacteria</taxon>
        <taxon>Pseudomonadati</taxon>
        <taxon>Pseudomonadota</taxon>
        <taxon>Alphaproteobacteria</taxon>
        <taxon>Sphingomonadales</taxon>
        <taxon>Sphingomonadaceae</taxon>
        <taxon>Sphingobium</taxon>
    </lineage>
</organism>
<dbReference type="Pfam" id="PF13302">
    <property type="entry name" value="Acetyltransf_3"/>
    <property type="match status" value="1"/>
</dbReference>
<proteinExistence type="predicted"/>
<dbReference type="EMBL" id="JACHKA010000001">
    <property type="protein sequence ID" value="MBB5985130.1"/>
    <property type="molecule type" value="Genomic_DNA"/>
</dbReference>
<evidence type="ECO:0000259" key="1">
    <source>
        <dbReference type="PROSITE" id="PS51186"/>
    </source>
</evidence>
<reference evidence="2 3" key="1">
    <citation type="submission" date="2020-08" db="EMBL/GenBank/DDBJ databases">
        <title>Exploring microbial biodiversity for novel pathways involved in the catabolism of aromatic compounds derived from lignin.</title>
        <authorList>
            <person name="Elkins J."/>
        </authorList>
    </citation>
    <scope>NUCLEOTIDE SEQUENCE [LARGE SCALE GENOMIC DNA]</scope>
    <source>
        <strain evidence="2 3">B1D3A</strain>
    </source>
</reference>
<evidence type="ECO:0000313" key="3">
    <source>
        <dbReference type="Proteomes" id="UP001138540"/>
    </source>
</evidence>
<feature type="domain" description="N-acetyltransferase" evidence="1">
    <location>
        <begin position="22"/>
        <end position="178"/>
    </location>
</feature>
<comment type="caution">
    <text evidence="2">The sequence shown here is derived from an EMBL/GenBank/DDBJ whole genome shotgun (WGS) entry which is preliminary data.</text>
</comment>
<name>A0ABR6NCY6_9SPHN</name>
<dbReference type="InterPro" id="IPR016181">
    <property type="entry name" value="Acyl_CoA_acyltransferase"/>
</dbReference>
<dbReference type="PROSITE" id="PS51186">
    <property type="entry name" value="GNAT"/>
    <property type="match status" value="1"/>
</dbReference>
<protein>
    <submittedName>
        <fullName evidence="2">RimJ/RimL family protein N-acetyltransferase</fullName>
    </submittedName>
</protein>
<dbReference type="SUPFAM" id="SSF55729">
    <property type="entry name" value="Acyl-CoA N-acyltransferases (Nat)"/>
    <property type="match status" value="1"/>
</dbReference>
<dbReference type="InterPro" id="IPR000182">
    <property type="entry name" value="GNAT_dom"/>
</dbReference>
<evidence type="ECO:0000313" key="2">
    <source>
        <dbReference type="EMBL" id="MBB5985130.1"/>
    </source>
</evidence>
<gene>
    <name evidence="2" type="ORF">HNP60_001104</name>
</gene>
<dbReference type="Proteomes" id="UP001138540">
    <property type="component" value="Unassembled WGS sequence"/>
</dbReference>